<dbReference type="InterPro" id="IPR017853">
    <property type="entry name" value="GH"/>
</dbReference>
<dbReference type="RefSeq" id="WP_150892066.1">
    <property type="nucleotide sequence ID" value="NZ_VYUY01000005.1"/>
</dbReference>
<comment type="caution">
    <text evidence="1">The sequence shown here is derived from an EMBL/GenBank/DDBJ whole genome shotgun (WGS) entry which is preliminary data.</text>
</comment>
<gene>
    <name evidence="1" type="ORF">F6B40_03160</name>
</gene>
<evidence type="ECO:0000313" key="1">
    <source>
        <dbReference type="EMBL" id="KAA9135527.1"/>
    </source>
</evidence>
<dbReference type="EMBL" id="VYUY01000005">
    <property type="protein sequence ID" value="KAA9135527.1"/>
    <property type="molecule type" value="Genomic_DNA"/>
</dbReference>
<dbReference type="AlphaFoldDB" id="A0A5N0TMX0"/>
<dbReference type="SUPFAM" id="SSF51445">
    <property type="entry name" value="(Trans)glycosidases"/>
    <property type="match status" value="1"/>
</dbReference>
<sequence length="378" mass="40803">MPTEAWWGGPSYYSAWAKPVAAGWTEPSFFPLALFFGKPSHARELAAIGINTFVGAEHDGSPAAMVTDEGISLIAQAEWTSAEIGDDPLVVGWHVSDECDMGSSGCDSPRGEHGSLEIQAEYTRQLRAKADDRFLQANFGNGVLGTYWSPTTMDDHLALVDVSSVDKYAYTSPHVQDLLRDSSYWPIGRTPSSAGAYGWQQDRMETFMSPAASKPNWVFVETAMPFLTEDGAQTIAVDQIRGAVWNAIIHGAAGIAYFQHNNNGCGTYSLIACGATLRAGVAEVNAGVSALAPVINTPTYSWEFGDGLETALKAHDGHAYILAMADGRTGERTFTLPDGLDSTVEVLGEDRTITAAEGRFTDVFESEATIHIYRMVIR</sequence>
<evidence type="ECO:0000313" key="2">
    <source>
        <dbReference type="Proteomes" id="UP000326838"/>
    </source>
</evidence>
<proteinExistence type="predicted"/>
<reference evidence="2" key="1">
    <citation type="submission" date="2019-09" db="EMBL/GenBank/DDBJ databases">
        <title>Mumia zhuanghuii sp. nov. isolated from the intestinal contents of plateau pika (Ochotona curzoniae) in the Qinghai-Tibet plateau of China.</title>
        <authorList>
            <person name="Tian Z."/>
        </authorList>
    </citation>
    <scope>NUCLEOTIDE SEQUENCE [LARGE SCALE GENOMIC DNA]</scope>
    <source>
        <strain evidence="2">L-033</strain>
    </source>
</reference>
<dbReference type="Proteomes" id="UP000326838">
    <property type="component" value="Unassembled WGS sequence"/>
</dbReference>
<protein>
    <submittedName>
        <fullName evidence="1">Uncharacterized protein</fullName>
    </submittedName>
</protein>
<dbReference type="Gene3D" id="3.20.20.80">
    <property type="entry name" value="Glycosidases"/>
    <property type="match status" value="1"/>
</dbReference>
<name>A0A5N0TMX0_9MICO</name>
<accession>A0A5N0TMX0</accession>
<organism evidence="1 2">
    <name type="scientific">Microbacterium caowuchunii</name>
    <dbReference type="NCBI Taxonomy" id="2614638"/>
    <lineage>
        <taxon>Bacteria</taxon>
        <taxon>Bacillati</taxon>
        <taxon>Actinomycetota</taxon>
        <taxon>Actinomycetes</taxon>
        <taxon>Micrococcales</taxon>
        <taxon>Microbacteriaceae</taxon>
        <taxon>Microbacterium</taxon>
    </lineage>
</organism>
<keyword evidence="2" id="KW-1185">Reference proteome</keyword>